<name>A0ABV4AQJ2_9GAMM</name>
<evidence type="ECO:0000313" key="1">
    <source>
        <dbReference type="EMBL" id="MEY2182478.1"/>
    </source>
</evidence>
<organism evidence="1 2">
    <name type="scientific">Rhodanobacter humi</name>
    <dbReference type="NCBI Taxonomy" id="1888173"/>
    <lineage>
        <taxon>Bacteria</taxon>
        <taxon>Pseudomonadati</taxon>
        <taxon>Pseudomonadota</taxon>
        <taxon>Gammaproteobacteria</taxon>
        <taxon>Lysobacterales</taxon>
        <taxon>Rhodanobacteraceae</taxon>
        <taxon>Rhodanobacter</taxon>
    </lineage>
</organism>
<evidence type="ECO:0008006" key="3">
    <source>
        <dbReference type="Google" id="ProtNLM"/>
    </source>
</evidence>
<dbReference type="EMBL" id="JBGBPY010000001">
    <property type="protein sequence ID" value="MEY2182478.1"/>
    <property type="molecule type" value="Genomic_DNA"/>
</dbReference>
<sequence length="68" mass="7474">MANRNEFQTGDRVRVRTFGGDWVERIVVAVEHGKVFVSTSQGFAALMRGEASADIGFPMRDVEQAATT</sequence>
<proteinExistence type="predicted"/>
<accession>A0ABV4AQJ2</accession>
<reference evidence="1 2" key="1">
    <citation type="submission" date="2024-07" db="EMBL/GenBank/DDBJ databases">
        <title>Molecular mechanisms and environmental adaptations of flagellar loss and biofilm growth of Rhodanobacter under environmental stress.</title>
        <authorList>
            <person name="Chen M."/>
        </authorList>
    </citation>
    <scope>NUCLEOTIDE SEQUENCE [LARGE SCALE GENOMIC DNA]</scope>
    <source>
        <strain evidence="1 2">RS22</strain>
    </source>
</reference>
<dbReference type="Proteomes" id="UP001562159">
    <property type="component" value="Unassembled WGS sequence"/>
</dbReference>
<protein>
    <recommendedName>
        <fullName evidence="3">DUF2158 domain-containing protein</fullName>
    </recommendedName>
</protein>
<keyword evidence="2" id="KW-1185">Reference proteome</keyword>
<comment type="caution">
    <text evidence="1">The sequence shown here is derived from an EMBL/GenBank/DDBJ whole genome shotgun (WGS) entry which is preliminary data.</text>
</comment>
<evidence type="ECO:0000313" key="2">
    <source>
        <dbReference type="Proteomes" id="UP001562159"/>
    </source>
</evidence>
<gene>
    <name evidence="1" type="ORF">AB7878_08610</name>
</gene>